<keyword evidence="1" id="KW-0732">Signal</keyword>
<dbReference type="RefSeq" id="WP_079289810.1">
    <property type="nucleotide sequence ID" value="NZ_MWPS01000005.1"/>
</dbReference>
<dbReference type="EMBL" id="MWPS01000005">
    <property type="protein sequence ID" value="OPG17179.1"/>
    <property type="molecule type" value="Genomic_DNA"/>
</dbReference>
<feature type="chain" id="PRO_5038859863" description="ABC transporter substrate-binding protein" evidence="1">
    <location>
        <begin position="27"/>
        <end position="426"/>
    </location>
</feature>
<dbReference type="Pfam" id="PF01547">
    <property type="entry name" value="SBP_bac_1"/>
    <property type="match status" value="1"/>
</dbReference>
<dbReference type="InterPro" id="IPR006059">
    <property type="entry name" value="SBP"/>
</dbReference>
<dbReference type="AlphaFoldDB" id="A0A1V4EW90"/>
<dbReference type="Gene3D" id="3.40.190.10">
    <property type="entry name" value="Periplasmic binding protein-like II"/>
    <property type="match status" value="1"/>
</dbReference>
<dbReference type="Proteomes" id="UP000190229">
    <property type="component" value="Unassembled WGS sequence"/>
</dbReference>
<proteinExistence type="predicted"/>
<evidence type="ECO:0000313" key="2">
    <source>
        <dbReference type="EMBL" id="OPG17179.1"/>
    </source>
</evidence>
<evidence type="ECO:0008006" key="4">
    <source>
        <dbReference type="Google" id="ProtNLM"/>
    </source>
</evidence>
<reference evidence="2 3" key="1">
    <citation type="submission" date="2017-02" db="EMBL/GenBank/DDBJ databases">
        <title>Draft genome of Acidibacillus ferrooxidans Huett2.</title>
        <authorList>
            <person name="Schopf S."/>
        </authorList>
    </citation>
    <scope>NUCLEOTIDE SEQUENCE [LARGE SCALE GENOMIC DNA]</scope>
    <source>
        <strain evidence="2 3">Huett2</strain>
    </source>
</reference>
<evidence type="ECO:0000313" key="3">
    <source>
        <dbReference type="Proteomes" id="UP000190229"/>
    </source>
</evidence>
<name>A0A1V4EW90_9BACL</name>
<organism evidence="2 3">
    <name type="scientific">Ferroacidibacillus organovorans</name>
    <dbReference type="NCBI Taxonomy" id="1765683"/>
    <lineage>
        <taxon>Bacteria</taxon>
        <taxon>Bacillati</taxon>
        <taxon>Bacillota</taxon>
        <taxon>Bacilli</taxon>
        <taxon>Bacillales</taxon>
        <taxon>Alicyclobacillaceae</taxon>
        <taxon>Ferroacidibacillus</taxon>
    </lineage>
</organism>
<dbReference type="PANTHER" id="PTHR43649">
    <property type="entry name" value="ARABINOSE-BINDING PROTEIN-RELATED"/>
    <property type="match status" value="1"/>
</dbReference>
<protein>
    <recommendedName>
        <fullName evidence="4">ABC transporter substrate-binding protein</fullName>
    </recommendedName>
</protein>
<sequence>MNKLQKSAALAVALTLSASLVAPSFAAASAKRTASAGIVINFWSSGPTQGMTAVISQFNKMYQGKYNVVFRTFPYNNETEIVNSALAAHKGPDMLEESLTPSAPYAFEHLEMPIQPILQMGGINPNTEFPASMWHGTKVQGVHYVVPVAGLPTLFFWNKALFKKAGLNPNMPPHTQAQFVHDAQVLTNAKQGQWGYVQEPAWPNPFVYPSLLAQFGGKEANPATRKVLFDTQAGVNALTFEYNTIYKWKISPVNASANENYNLFMSGKNAMVMDGAYQYPPFLQRFGKNLGVSLLPVIGNKEANFLGQNYVWVFRNPSMTTAKERGIGLFLKFYYGHSMEIARAGILPTWEPTLKSAALKKLPAMYQESLALNSGVLNPLIPNWGTTSSTYLYQDIDLALLHKMTPVAALKDAAQKMQQEMATLLG</sequence>
<dbReference type="SUPFAM" id="SSF53850">
    <property type="entry name" value="Periplasmic binding protein-like II"/>
    <property type="match status" value="1"/>
</dbReference>
<accession>A0A1V4EW90</accession>
<comment type="caution">
    <text evidence="2">The sequence shown here is derived from an EMBL/GenBank/DDBJ whole genome shotgun (WGS) entry which is preliminary data.</text>
</comment>
<keyword evidence="3" id="KW-1185">Reference proteome</keyword>
<dbReference type="InterPro" id="IPR050490">
    <property type="entry name" value="Bact_solute-bd_prot1"/>
</dbReference>
<dbReference type="PANTHER" id="PTHR43649:SF12">
    <property type="entry name" value="DIACETYLCHITOBIOSE BINDING PROTEIN DASA"/>
    <property type="match status" value="1"/>
</dbReference>
<evidence type="ECO:0000256" key="1">
    <source>
        <dbReference type="SAM" id="SignalP"/>
    </source>
</evidence>
<gene>
    <name evidence="2" type="ORF">B2M26_02255</name>
</gene>
<feature type="signal peptide" evidence="1">
    <location>
        <begin position="1"/>
        <end position="26"/>
    </location>
</feature>